<dbReference type="PANTHER" id="PTHR43080">
    <property type="entry name" value="CBS DOMAIN-CONTAINING PROTEIN CBSX3, MITOCHONDRIAL"/>
    <property type="match status" value="1"/>
</dbReference>
<dbReference type="PANTHER" id="PTHR43080:SF2">
    <property type="entry name" value="CBS DOMAIN-CONTAINING PROTEIN"/>
    <property type="match status" value="1"/>
</dbReference>
<dbReference type="InterPro" id="IPR046342">
    <property type="entry name" value="CBS_dom_sf"/>
</dbReference>
<dbReference type="Pfam" id="PF00571">
    <property type="entry name" value="CBS"/>
    <property type="match status" value="2"/>
</dbReference>
<dbReference type="RefSeq" id="WP_045229055.1">
    <property type="nucleotide sequence ID" value="NZ_BBJU01000006.1"/>
</dbReference>
<feature type="domain" description="CBS" evidence="3">
    <location>
        <begin position="12"/>
        <end position="70"/>
    </location>
</feature>
<dbReference type="OrthoDB" id="9807125at2"/>
<dbReference type="CDD" id="cd04623">
    <property type="entry name" value="CBS_pair_bac_euk"/>
    <property type="match status" value="1"/>
</dbReference>
<keyword evidence="1 2" id="KW-0129">CBS domain</keyword>
<organism evidence="4 5">
    <name type="scientific">Agrobacterium rubi TR3 = NBRC 13261</name>
    <dbReference type="NCBI Taxonomy" id="1368415"/>
    <lineage>
        <taxon>Bacteria</taxon>
        <taxon>Pseudomonadati</taxon>
        <taxon>Pseudomonadota</taxon>
        <taxon>Alphaproteobacteria</taxon>
        <taxon>Hyphomicrobiales</taxon>
        <taxon>Rhizobiaceae</taxon>
        <taxon>Rhizobium/Agrobacterium group</taxon>
        <taxon>Agrobacterium</taxon>
    </lineage>
</organism>
<dbReference type="eggNOG" id="COG2905">
    <property type="taxonomic scope" value="Bacteria"/>
</dbReference>
<evidence type="ECO:0000259" key="3">
    <source>
        <dbReference type="PROSITE" id="PS51371"/>
    </source>
</evidence>
<comment type="caution">
    <text evidence="4">The sequence shown here is derived from an EMBL/GenBank/DDBJ whole genome shotgun (WGS) entry which is preliminary data.</text>
</comment>
<feature type="domain" description="CBS" evidence="3">
    <location>
        <begin position="78"/>
        <end position="134"/>
    </location>
</feature>
<dbReference type="InterPro" id="IPR051257">
    <property type="entry name" value="Diverse_CBS-Domain"/>
</dbReference>
<dbReference type="Proteomes" id="UP000028701">
    <property type="component" value="Unassembled WGS sequence"/>
</dbReference>
<dbReference type="PROSITE" id="PS51371">
    <property type="entry name" value="CBS"/>
    <property type="match status" value="2"/>
</dbReference>
<gene>
    <name evidence="4" type="ORF">RRU01S_06_00640</name>
</gene>
<reference evidence="4 5" key="1">
    <citation type="submission" date="2014-08" db="EMBL/GenBank/DDBJ databases">
        <title>Whole genome shotgun sequence of Rhizobium rubi NBRC 13261.</title>
        <authorList>
            <person name="Katano-Makiyama Y."/>
            <person name="Hosoyama A."/>
            <person name="Hashimoto M."/>
            <person name="Hosoyama Y."/>
            <person name="Noguchi M."/>
            <person name="Tsuchikane K."/>
            <person name="Uohara A."/>
            <person name="Ohji S."/>
            <person name="Ichikawa N."/>
            <person name="Kimura A."/>
            <person name="Yamazoe A."/>
            <person name="Fujita N."/>
        </authorList>
    </citation>
    <scope>NUCLEOTIDE SEQUENCE [LARGE SCALE GENOMIC DNA]</scope>
    <source>
        <strain evidence="4 5">NBRC 13261</strain>
    </source>
</reference>
<dbReference type="SMART" id="SM00116">
    <property type="entry name" value="CBS"/>
    <property type="match status" value="2"/>
</dbReference>
<evidence type="ECO:0000313" key="5">
    <source>
        <dbReference type="Proteomes" id="UP000028701"/>
    </source>
</evidence>
<dbReference type="InterPro" id="IPR000644">
    <property type="entry name" value="CBS_dom"/>
</dbReference>
<sequence>MPIFVKELLDLKGRDVVTVGPDMSLGEAAVTLHENRIGAVVITDDTGAILGIFTERDMVKAIASHASAALEAKVSDVMTKNVTRCHEGSSTDDLMELMTGGRFRHLPVEANGRLVGIISIGDVVKARIGEIEAEAEHIKAYIAG</sequence>
<evidence type="ECO:0000256" key="2">
    <source>
        <dbReference type="PROSITE-ProRule" id="PRU00703"/>
    </source>
</evidence>
<dbReference type="InterPro" id="IPR044725">
    <property type="entry name" value="CBSX3_CBS_dom"/>
</dbReference>
<protein>
    <recommendedName>
        <fullName evidence="3">CBS domain-containing protein</fullName>
    </recommendedName>
</protein>
<evidence type="ECO:0000256" key="1">
    <source>
        <dbReference type="ARBA" id="ARBA00023122"/>
    </source>
</evidence>
<accession>A0A081CS10</accession>
<evidence type="ECO:0000313" key="4">
    <source>
        <dbReference type="EMBL" id="GAK69456.1"/>
    </source>
</evidence>
<dbReference type="Gene3D" id="3.10.580.10">
    <property type="entry name" value="CBS-domain"/>
    <property type="match status" value="1"/>
</dbReference>
<proteinExistence type="predicted"/>
<dbReference type="AlphaFoldDB" id="A0A081CS10"/>
<dbReference type="EMBL" id="BBJU01000006">
    <property type="protein sequence ID" value="GAK69456.1"/>
    <property type="molecule type" value="Genomic_DNA"/>
</dbReference>
<name>A0A081CS10_9HYPH</name>
<dbReference type="SUPFAM" id="SSF54631">
    <property type="entry name" value="CBS-domain pair"/>
    <property type="match status" value="1"/>
</dbReference>